<keyword evidence="3" id="KW-1003">Cell membrane</keyword>
<evidence type="ECO:0000256" key="9">
    <source>
        <dbReference type="ARBA" id="ARBA00023180"/>
    </source>
</evidence>
<comment type="caution">
    <text evidence="14">The sequence shown here is derived from an EMBL/GenBank/DDBJ whole genome shotgun (WGS) entry which is preliminary data.</text>
</comment>
<dbReference type="Proteomes" id="UP000318571">
    <property type="component" value="Chromosome 11"/>
</dbReference>
<feature type="transmembrane region" description="Helical" evidence="12">
    <location>
        <begin position="953"/>
        <end position="975"/>
    </location>
</feature>
<evidence type="ECO:0000256" key="7">
    <source>
        <dbReference type="ARBA" id="ARBA00023136"/>
    </source>
</evidence>
<feature type="transmembrane region" description="Helical" evidence="12">
    <location>
        <begin position="890"/>
        <end position="909"/>
    </location>
</feature>
<keyword evidence="5 12" id="KW-1133">Transmembrane helix</keyword>
<evidence type="ECO:0000256" key="2">
    <source>
        <dbReference type="ARBA" id="ARBA00022448"/>
    </source>
</evidence>
<evidence type="ECO:0000256" key="3">
    <source>
        <dbReference type="ARBA" id="ARBA00022475"/>
    </source>
</evidence>
<dbReference type="InterPro" id="IPR019594">
    <property type="entry name" value="Glu/Gly-bd"/>
</dbReference>
<keyword evidence="6" id="KW-0406">Ion transport</keyword>
<keyword evidence="10" id="KW-1071">Ligand-gated ion channel</keyword>
<comment type="subcellular location">
    <subcellularLocation>
        <location evidence="1">Cell membrane</location>
        <topology evidence="1">Multi-pass membrane protein</topology>
    </subcellularLocation>
</comment>
<feature type="non-terminal residue" evidence="14">
    <location>
        <position position="1202"/>
    </location>
</feature>
<dbReference type="PANTHER" id="PTHR42643:SF24">
    <property type="entry name" value="IONOTROPIC RECEPTOR 60A"/>
    <property type="match status" value="1"/>
</dbReference>
<evidence type="ECO:0000256" key="1">
    <source>
        <dbReference type="ARBA" id="ARBA00004651"/>
    </source>
</evidence>
<protein>
    <recommendedName>
        <fullName evidence="13">Ionotropic glutamate receptor L-glutamate and glycine-binding domain-containing protein</fullName>
    </recommendedName>
</protein>
<gene>
    <name evidence="14" type="ORF">TCAL_10583</name>
</gene>
<keyword evidence="9" id="KW-0325">Glycoprotein</keyword>
<evidence type="ECO:0000256" key="10">
    <source>
        <dbReference type="ARBA" id="ARBA00023286"/>
    </source>
</evidence>
<reference evidence="14 15" key="1">
    <citation type="journal article" date="2018" name="Nat. Ecol. Evol.">
        <title>Genomic signatures of mitonuclear coevolution across populations of Tigriopus californicus.</title>
        <authorList>
            <person name="Barreto F.S."/>
            <person name="Watson E.T."/>
            <person name="Lima T.G."/>
            <person name="Willett C.S."/>
            <person name="Edmands S."/>
            <person name="Li W."/>
            <person name="Burton R.S."/>
        </authorList>
    </citation>
    <scope>NUCLEOTIDE SEQUENCE [LARGE SCALE GENOMIC DNA]</scope>
    <source>
        <strain evidence="14 15">San Diego</strain>
    </source>
</reference>
<dbReference type="InterPro" id="IPR052192">
    <property type="entry name" value="Insect_Ionotropic_Sensory_Rcpt"/>
</dbReference>
<evidence type="ECO:0000259" key="13">
    <source>
        <dbReference type="Pfam" id="PF10613"/>
    </source>
</evidence>
<evidence type="ECO:0000313" key="15">
    <source>
        <dbReference type="Proteomes" id="UP000318571"/>
    </source>
</evidence>
<keyword evidence="11" id="KW-0407">Ion channel</keyword>
<feature type="domain" description="Ionotropic glutamate receptor L-glutamate and glycine-binding" evidence="13">
    <location>
        <begin position="172"/>
        <end position="259"/>
    </location>
</feature>
<feature type="transmembrane region" description="Helical" evidence="12">
    <location>
        <begin position="576"/>
        <end position="595"/>
    </location>
</feature>
<dbReference type="GO" id="GO:0015276">
    <property type="term" value="F:ligand-gated monoatomic ion channel activity"/>
    <property type="evidence" value="ECO:0007669"/>
    <property type="project" value="InterPro"/>
</dbReference>
<sequence length="1202" mass="138150">MNAHFRSLSFYGQVREHLDDVEAAQWSSNNILICPQHLNQNALLSIMEKHFKIGTVYMVMLIDTNFSLFLKIAPRINQQIYFFDPVTNLVKESFVVNGVKQENVLFWWNKDRKRLDRISKVSFLQRRSSFQGQNLVVLTERHLPWVNFLDTDLRAANIKVSPSGDVWYSIDHSKVRGYFKTIFLDILGSQMNFSTSLYVRKDRKWGSKTRSGQWTGIFSSLIKREADIGMAALTINPSRFEVADFLIPLGTETYGIFIRRIGREEWSWQSYLKPFQDYLWIGLVLHVIVVALVIQFLGLVLRGTNRPLKKWINEYWESCWMVFGSYFGRRPPETGGKFESSQKYLLFGICLGGNVIFMAYRASLTSELSIRRTQLPFSTMEEFLKSDFKLSLPSYYDLYQEIFSAAPPNSIFNQVYQAKVVGKEDAFFDSESDGLDKLMVEPDSGVFYNVESFADYKMYQCQIVAPWVTLFPDLLSVAFPKDSVFFPFIQYQTMRLLDQGTSSRALKAILRDVSGTCEVQQQSGLGLHKLVSLFGLLTFAAVLSIAILILERAAYWTTFVPPETRRIRRCKMTYRLVLLLFVVLFVCDSGCGFHLPHVQPVLDFLGILQFTYITAHPGSHHELFHQRLIKVARNNATNLFGHLIIDWNQIEHAQTHVFNCQGHVVLIMHSNVSDLTNLALHTQVNQRVFFLNKTDLTLKERYHLSEQVVERTIGSVVHQSAGVFTFVPSSMAGFLDRRSNLQLTHFHVLVEFQRPSLYLKPKSTLRREEIIRTPSGDHVFPVRADQIQGLYHDVLELLMRNMNFTVSRYKRVDGHWGTMMKNKSWTGIISSLRKDEFDFAATSVTLLASRSKAVDFLFPLGSETFALFLKRSFITEEYHWSLFLEPFSQYLWMFLLVNAIVCVVVLRILDAARQHCLGFKTAPYLDVLSDSWMVVGSYFAMRPSLAEGRALQVGSKVFIFSIFLIGNVVFMTYRASLTSELSVRKDRIPFSTPGELLDLDFKLVVKGNSVGEYHFTQARSGSVFKRLLHKFDSQDSNRNGMFLDSEDEAIEKALREPATVLYSFMEEIQDRGNLICDFTVPWDSYYPEMTSMAFTRSSKYKELFQYQIFRLIESGSLNSLTRKWRVDHYCHHNEDLRLGYEKLCSLFALLLGSFGLTGIIFISEHALATSKTLKAKKIADHNESINNAVNGSNFGKLVPPGP</sequence>
<dbReference type="PANTHER" id="PTHR42643">
    <property type="entry name" value="IONOTROPIC RECEPTOR 20A-RELATED"/>
    <property type="match status" value="1"/>
</dbReference>
<dbReference type="SUPFAM" id="SSF53850">
    <property type="entry name" value="Periplasmic binding protein-like II"/>
    <property type="match status" value="2"/>
</dbReference>
<feature type="domain" description="Ionotropic glutamate receptor L-glutamate and glycine-binding" evidence="13">
    <location>
        <begin position="785"/>
        <end position="868"/>
    </location>
</feature>
<keyword evidence="8" id="KW-0675">Receptor</keyword>
<dbReference type="Gene3D" id="1.10.287.70">
    <property type="match status" value="2"/>
</dbReference>
<feature type="transmembrane region" description="Helical" evidence="12">
    <location>
        <begin position="278"/>
        <end position="301"/>
    </location>
</feature>
<dbReference type="EMBL" id="VCGU01000003">
    <property type="protein sequence ID" value="TRY78918.1"/>
    <property type="molecule type" value="Genomic_DNA"/>
</dbReference>
<dbReference type="AlphaFoldDB" id="A0A553PMK4"/>
<dbReference type="STRING" id="6832.A0A553PMK4"/>
<dbReference type="Gene3D" id="3.40.190.10">
    <property type="entry name" value="Periplasmic binding protein-like II"/>
    <property type="match status" value="2"/>
</dbReference>
<keyword evidence="2" id="KW-0813">Transport</keyword>
<keyword evidence="15" id="KW-1185">Reference proteome</keyword>
<evidence type="ECO:0000256" key="6">
    <source>
        <dbReference type="ARBA" id="ARBA00023065"/>
    </source>
</evidence>
<evidence type="ECO:0000256" key="8">
    <source>
        <dbReference type="ARBA" id="ARBA00023170"/>
    </source>
</evidence>
<feature type="transmembrane region" description="Helical" evidence="12">
    <location>
        <begin position="344"/>
        <end position="362"/>
    </location>
</feature>
<accession>A0A553PMK4</accession>
<keyword evidence="7 12" id="KW-0472">Membrane</keyword>
<evidence type="ECO:0000256" key="5">
    <source>
        <dbReference type="ARBA" id="ARBA00022989"/>
    </source>
</evidence>
<feature type="transmembrane region" description="Helical" evidence="12">
    <location>
        <begin position="1143"/>
        <end position="1163"/>
    </location>
</feature>
<feature type="transmembrane region" description="Helical" evidence="12">
    <location>
        <begin position="530"/>
        <end position="555"/>
    </location>
</feature>
<dbReference type="GO" id="GO:0005886">
    <property type="term" value="C:plasma membrane"/>
    <property type="evidence" value="ECO:0007669"/>
    <property type="project" value="UniProtKB-SubCell"/>
</dbReference>
<dbReference type="OMA" id="CIAPSPR"/>
<evidence type="ECO:0000256" key="11">
    <source>
        <dbReference type="ARBA" id="ARBA00023303"/>
    </source>
</evidence>
<organism evidence="14 15">
    <name type="scientific">Tigriopus californicus</name>
    <name type="common">Marine copepod</name>
    <dbReference type="NCBI Taxonomy" id="6832"/>
    <lineage>
        <taxon>Eukaryota</taxon>
        <taxon>Metazoa</taxon>
        <taxon>Ecdysozoa</taxon>
        <taxon>Arthropoda</taxon>
        <taxon>Crustacea</taxon>
        <taxon>Multicrustacea</taxon>
        <taxon>Hexanauplia</taxon>
        <taxon>Copepoda</taxon>
        <taxon>Harpacticoida</taxon>
        <taxon>Harpacticidae</taxon>
        <taxon>Tigriopus</taxon>
    </lineage>
</organism>
<keyword evidence="4 12" id="KW-0812">Transmembrane</keyword>
<evidence type="ECO:0000256" key="12">
    <source>
        <dbReference type="SAM" id="Phobius"/>
    </source>
</evidence>
<evidence type="ECO:0000313" key="14">
    <source>
        <dbReference type="EMBL" id="TRY78918.1"/>
    </source>
</evidence>
<name>A0A553PMK4_TIGCA</name>
<proteinExistence type="predicted"/>
<evidence type="ECO:0000256" key="4">
    <source>
        <dbReference type="ARBA" id="ARBA00022692"/>
    </source>
</evidence>
<dbReference type="Pfam" id="PF10613">
    <property type="entry name" value="Lig_chan-Glu_bd"/>
    <property type="match status" value="2"/>
</dbReference>